<protein>
    <recommendedName>
        <fullName evidence="1 10">Single-stranded DNA-binding protein</fullName>
        <shortName evidence="10">SSB protein</shortName>
    </recommendedName>
    <alternativeName>
        <fullName evidence="10">Helix-destabilizing protein</fullName>
    </alternativeName>
</protein>
<comment type="domain">
    <text evidence="10">The acidic C-terminus is involved in modulating the ssDNA binding properties. The N-terminus LAST motif is involved in the cooperative binding of the protein to single-stranded nucleic acids.</text>
</comment>
<evidence type="ECO:0000256" key="7">
    <source>
        <dbReference type="ARBA" id="ARBA00023109"/>
    </source>
</evidence>
<evidence type="ECO:0000256" key="10">
    <source>
        <dbReference type="HAMAP-Rule" id="MF_04152"/>
    </source>
</evidence>
<comment type="domain">
    <text evidence="10">The acidic C-terminus is involved in modulating the ssDNA binding properties. The N-terminus LAST motif is involved in the cooperative binding of the protein to ssDNA.</text>
</comment>
<evidence type="ECO:0000313" key="14">
    <source>
        <dbReference type="Proteomes" id="UP000832072"/>
    </source>
</evidence>
<feature type="binding site" evidence="10">
    <location>
        <position position="92"/>
    </location>
    <ligand>
        <name>Zn(2+)</name>
        <dbReference type="ChEBI" id="CHEBI:29105"/>
    </ligand>
</feature>
<dbReference type="InterPro" id="IPR044947">
    <property type="entry name" value="Phage_T4_Gp32_ssDNA-bd_sf"/>
</dbReference>
<accession>A0AAE9GAS8</accession>
<evidence type="ECO:0000256" key="2">
    <source>
        <dbReference type="ARBA" id="ARBA00022491"/>
    </source>
</evidence>
<dbReference type="InterPro" id="IPR012340">
    <property type="entry name" value="NA-bd_OB-fold"/>
</dbReference>
<dbReference type="GO" id="GO:0046872">
    <property type="term" value="F:metal ion binding"/>
    <property type="evidence" value="ECO:0007669"/>
    <property type="project" value="UniProtKB-UniRule"/>
</dbReference>
<evidence type="ECO:0000256" key="3">
    <source>
        <dbReference type="ARBA" id="ARBA00022705"/>
    </source>
</evidence>
<organism evidence="13 14">
    <name type="scientific">Cronobacter phage LPCS28</name>
    <dbReference type="NCBI Taxonomy" id="2924885"/>
    <lineage>
        <taxon>Viruses</taxon>
        <taxon>Duplodnaviria</taxon>
        <taxon>Heunggongvirae</taxon>
        <taxon>Uroviricota</taxon>
        <taxon>Caudoviricetes</taxon>
        <taxon>Pantevenvirales</taxon>
        <taxon>Straboviridae</taxon>
        <taxon>Nanhuvirus</taxon>
        <taxon>Nanhuvirus LPCS28</taxon>
    </lineage>
</organism>
<dbReference type="GO" id="GO:0006310">
    <property type="term" value="P:DNA recombination"/>
    <property type="evidence" value="ECO:0007669"/>
    <property type="project" value="UniProtKB-UniRule"/>
</dbReference>
<keyword evidence="7 10" id="KW-1194">Viral DNA replication</keyword>
<dbReference type="InterPro" id="IPR046395">
    <property type="entry name" value="SSB_T4"/>
</dbReference>
<feature type="region of interest" description="Disordered" evidence="11">
    <location>
        <begin position="261"/>
        <end position="287"/>
    </location>
</feature>
<feature type="binding site" evidence="10">
    <location>
        <position position="89"/>
    </location>
    <ligand>
        <name>Zn(2+)</name>
        <dbReference type="ChEBI" id="CHEBI:29105"/>
    </ligand>
</feature>
<feature type="domain" description="Bacteriophage T4 Gp32 single-stranded DNA-binding" evidence="12">
    <location>
        <begin position="41"/>
        <end position="241"/>
    </location>
</feature>
<dbReference type="HAMAP" id="MF_04152">
    <property type="entry name" value="SSB_T4"/>
    <property type="match status" value="1"/>
</dbReference>
<gene>
    <name evidence="13" type="ORF">EHEKIMEA_00173</name>
</gene>
<dbReference type="InterPro" id="IPR012339">
    <property type="entry name" value="Phage_T4_Gp32_ssDNA-bd"/>
</dbReference>
<keyword evidence="6 10" id="KW-0862">Zinc</keyword>
<keyword evidence="2 10" id="KW-0678">Repressor</keyword>
<keyword evidence="5" id="KW-0227">DNA damage</keyword>
<keyword evidence="4 10" id="KW-0479">Metal-binding</keyword>
<dbReference type="GO" id="GO:0006260">
    <property type="term" value="P:DNA replication"/>
    <property type="evidence" value="ECO:0007669"/>
    <property type="project" value="UniProtKB-KW"/>
</dbReference>
<keyword evidence="3" id="KW-0235">DNA replication</keyword>
<dbReference type="Proteomes" id="UP000832072">
    <property type="component" value="Segment"/>
</dbReference>
<comment type="subunit">
    <text evidence="10">Homodimer in the absence of DNA, monomer when binding DNA. Interacts with the DNA helicase assembly protein; a ternary complex between the helicase assembly protein, the single-stranded DNA-binding protein and ssDNA is an obligatory intermediate in the helicase loading mechanism. Part of the replicase complex that includes the DNA polymerase, the polymerase clamp, the clamp loader complex, the single-stranded DNA binding protein, the primase, the replicative helicase and the helicase assembly factor. Interacts (via C-terminus) with the viral SF1 dDA helicase. Interacts with the viral SF2 UvsW repair helicase.</text>
</comment>
<evidence type="ECO:0000256" key="6">
    <source>
        <dbReference type="ARBA" id="ARBA00022833"/>
    </source>
</evidence>
<feature type="binding site" evidence="10">
    <location>
        <position position="79"/>
    </location>
    <ligand>
        <name>Zn(2+)</name>
        <dbReference type="ChEBI" id="CHEBI:29105"/>
    </ligand>
</feature>
<dbReference type="GO" id="GO:0006281">
    <property type="term" value="P:DNA repair"/>
    <property type="evidence" value="ECO:0007669"/>
    <property type="project" value="UniProtKB-UniRule"/>
</dbReference>
<feature type="compositionally biased region" description="Polar residues" evidence="11">
    <location>
        <begin position="263"/>
        <end position="282"/>
    </location>
</feature>
<evidence type="ECO:0000256" key="4">
    <source>
        <dbReference type="ARBA" id="ARBA00022723"/>
    </source>
</evidence>
<comment type="similarity">
    <text evidence="10">Belongs to the Tequatrovirus single-stranded DNA-binding protein family.</text>
</comment>
<feature type="binding site" evidence="10">
    <location>
        <position position="66"/>
    </location>
    <ligand>
        <name>Zn(2+)</name>
        <dbReference type="ChEBI" id="CHEBI:29105"/>
    </ligand>
</feature>
<evidence type="ECO:0000256" key="8">
    <source>
        <dbReference type="ARBA" id="ARBA00023125"/>
    </source>
</evidence>
<evidence type="ECO:0000313" key="13">
    <source>
        <dbReference type="EMBL" id="UNY47055.1"/>
    </source>
</evidence>
<keyword evidence="14" id="KW-1185">Reference proteome</keyword>
<dbReference type="GO" id="GO:0003697">
    <property type="term" value="F:single-stranded DNA binding"/>
    <property type="evidence" value="ECO:0007669"/>
    <property type="project" value="UniProtKB-UniRule"/>
</dbReference>
<feature type="region of interest" description="LAST" evidence="10">
    <location>
        <begin position="5"/>
        <end position="9"/>
    </location>
</feature>
<keyword evidence="9 10" id="KW-0234">DNA repair</keyword>
<reference evidence="13 14" key="1">
    <citation type="submission" date="2022-02" db="EMBL/GenBank/DDBJ databases">
        <authorList>
            <person name="Tian F."/>
            <person name="Li J."/>
            <person name="Li F."/>
            <person name="Tong Y."/>
        </authorList>
    </citation>
    <scope>NUCLEOTIDE SEQUENCE [LARGE SCALE GENOMIC DNA]</scope>
</reference>
<dbReference type="Gene3D" id="3.90.198.10">
    <property type="entry name" value="Replication Fork Single-Stranded Dna Binding Protein"/>
    <property type="match status" value="1"/>
</dbReference>
<proteinExistence type="inferred from homology"/>
<dbReference type="SUPFAM" id="SSF50249">
    <property type="entry name" value="Nucleic acid-binding proteins"/>
    <property type="match status" value="1"/>
</dbReference>
<dbReference type="Pfam" id="PF08804">
    <property type="entry name" value="gp32"/>
    <property type="match status" value="1"/>
</dbReference>
<name>A0AAE9GAS8_9CAUD</name>
<dbReference type="EMBL" id="OM638103">
    <property type="protein sequence ID" value="UNY47055.1"/>
    <property type="molecule type" value="Genomic_DNA"/>
</dbReference>
<evidence type="ECO:0000256" key="9">
    <source>
        <dbReference type="ARBA" id="ARBA00023204"/>
    </source>
</evidence>
<comment type="function">
    <text evidence="10">Single-stranded DNA-binding protein that participates in viral DNA replication, recombination, and repair. Coats the lagging-strand ssDNA as the replication fork advances. Stimulates the activities of viral DNA polymerase and the replicative helicase, probably via its interaction with the helicase assembly factor. Together with the replicative helicase and the helicase assembly factor, promotes pairing of two homologous DNA molecules containing complementary single-stranded regions and mediates homologous DNA strand exchange. Promotes also the formation of joint molecules. mRNA specific autogenous translational repressor.</text>
</comment>
<keyword evidence="10" id="KW-0233">DNA recombination</keyword>
<evidence type="ECO:0000256" key="5">
    <source>
        <dbReference type="ARBA" id="ARBA00022763"/>
    </source>
</evidence>
<keyword evidence="8 10" id="KW-0238">DNA-binding</keyword>
<dbReference type="GO" id="GO:0039686">
    <property type="term" value="P:bidirectional double-stranded viral DNA replication"/>
    <property type="evidence" value="ECO:0007669"/>
    <property type="project" value="UniProtKB-UniRule"/>
</dbReference>
<evidence type="ECO:0000259" key="12">
    <source>
        <dbReference type="Pfam" id="PF08804"/>
    </source>
</evidence>
<evidence type="ECO:0000256" key="1">
    <source>
        <dbReference type="ARBA" id="ARBA00018590"/>
    </source>
</evidence>
<sequence length="295" mass="33224">MSVFKRKDPSKLQQQLEKFQGNSGFQSDDADVWKLEVDKQGNGKAVIRFLPGRTDEDMPFVKLINHGFRKNGKWYIENCTSTHGDFDSCPVCGYLKEHDLYNTDKTEYQNLKRKTSYWANILIVTDPAHPENVGKVFKYRFGVKIFDKIQAAAAGDKDLGIDPIDVTCPFDGADFILSVKKVGEHLNYDDAQFKKQSPIKNIDDDEFAQNLLESMHDITSIAGPDKFKDAATLKTAFDKVMGGSARQTRAVDDFDAEMAAFNKPTQSEKPTQSVQTETVDTSNVDDDLKDLLNEI</sequence>
<evidence type="ECO:0000256" key="11">
    <source>
        <dbReference type="SAM" id="MobiDB-lite"/>
    </source>
</evidence>